<keyword evidence="2" id="KW-1185">Reference proteome</keyword>
<dbReference type="AlphaFoldDB" id="A0A9W8GG04"/>
<gene>
    <name evidence="1" type="ORF">IWW39_005985</name>
</gene>
<evidence type="ECO:0000313" key="1">
    <source>
        <dbReference type="EMBL" id="KAJ2682475.1"/>
    </source>
</evidence>
<proteinExistence type="predicted"/>
<dbReference type="EMBL" id="JANBTX010000411">
    <property type="protein sequence ID" value="KAJ2682475.1"/>
    <property type="molecule type" value="Genomic_DNA"/>
</dbReference>
<accession>A0A9W8GG04</accession>
<name>A0A9W8GG04_9FUNG</name>
<dbReference type="OrthoDB" id="5637012at2759"/>
<sequence length="192" mass="22476">MSDTLSVSEAKEQLDSKRDDIMRERKRYYDKQRSIHHVSIVKEVQEKTSRLVSKGSAVWNYPIHEASTEMLHIKDNYSVKIPTKDYVERISTRMFKQIQSGYRYLGKSIEETITDKKVIKYHPIDVSMDQVQKMDDLVMVYGLDNTTDCKKVVRVIECGEHMGLITKMWNRPIKDIISNRKINAAIYLKVSN</sequence>
<reference evidence="1" key="1">
    <citation type="submission" date="2022-07" db="EMBL/GenBank/DDBJ databases">
        <title>Phylogenomic reconstructions and comparative analyses of Kickxellomycotina fungi.</title>
        <authorList>
            <person name="Reynolds N.K."/>
            <person name="Stajich J.E."/>
            <person name="Barry K."/>
            <person name="Grigoriev I.V."/>
            <person name="Crous P."/>
            <person name="Smith M.E."/>
        </authorList>
    </citation>
    <scope>NUCLEOTIDE SEQUENCE</scope>
    <source>
        <strain evidence="1">CBS 109367</strain>
    </source>
</reference>
<organism evidence="1 2">
    <name type="scientific">Coemansia spiralis</name>
    <dbReference type="NCBI Taxonomy" id="417178"/>
    <lineage>
        <taxon>Eukaryota</taxon>
        <taxon>Fungi</taxon>
        <taxon>Fungi incertae sedis</taxon>
        <taxon>Zoopagomycota</taxon>
        <taxon>Kickxellomycotina</taxon>
        <taxon>Kickxellomycetes</taxon>
        <taxon>Kickxellales</taxon>
        <taxon>Kickxellaceae</taxon>
        <taxon>Coemansia</taxon>
    </lineage>
</organism>
<comment type="caution">
    <text evidence="1">The sequence shown here is derived from an EMBL/GenBank/DDBJ whole genome shotgun (WGS) entry which is preliminary data.</text>
</comment>
<evidence type="ECO:0000313" key="2">
    <source>
        <dbReference type="Proteomes" id="UP001151516"/>
    </source>
</evidence>
<dbReference type="Proteomes" id="UP001151516">
    <property type="component" value="Unassembled WGS sequence"/>
</dbReference>
<protein>
    <submittedName>
        <fullName evidence="1">Uncharacterized protein</fullName>
    </submittedName>
</protein>